<keyword evidence="5" id="KW-1185">Reference proteome</keyword>
<dbReference type="Proteomes" id="UP000017836">
    <property type="component" value="Unassembled WGS sequence"/>
</dbReference>
<dbReference type="AlphaFoldDB" id="W1NWQ9"/>
<protein>
    <recommendedName>
        <fullName evidence="6">Pentacotripeptide-repeat region of PRORP domain-containing protein</fullName>
    </recommendedName>
</protein>
<feature type="repeat" description="PPR" evidence="3">
    <location>
        <begin position="326"/>
        <end position="361"/>
    </location>
</feature>
<comment type="similarity">
    <text evidence="1">Belongs to the PPR family. P subfamily.</text>
</comment>
<dbReference type="OMA" id="DPPSYKT"/>
<dbReference type="Pfam" id="PF12854">
    <property type="entry name" value="PPR_1"/>
    <property type="match status" value="1"/>
</dbReference>
<dbReference type="Pfam" id="PF13041">
    <property type="entry name" value="PPR_2"/>
    <property type="match status" value="3"/>
</dbReference>
<feature type="repeat" description="PPR" evidence="3">
    <location>
        <begin position="291"/>
        <end position="325"/>
    </location>
</feature>
<accession>W1NWQ9</accession>
<dbReference type="EMBL" id="KI394994">
    <property type="protein sequence ID" value="ERM99700.1"/>
    <property type="molecule type" value="Genomic_DNA"/>
</dbReference>
<dbReference type="NCBIfam" id="TIGR00756">
    <property type="entry name" value="PPR"/>
    <property type="match status" value="10"/>
</dbReference>
<feature type="repeat" description="PPR" evidence="3">
    <location>
        <begin position="397"/>
        <end position="431"/>
    </location>
</feature>
<evidence type="ECO:0000313" key="5">
    <source>
        <dbReference type="Proteomes" id="UP000017836"/>
    </source>
</evidence>
<dbReference type="HOGENOM" id="CLU_002706_49_24_1"/>
<dbReference type="PANTHER" id="PTHR46128">
    <property type="entry name" value="MITOCHONDRIAL GROUP I INTRON SPLICING FACTOR CCM1"/>
    <property type="match status" value="1"/>
</dbReference>
<gene>
    <name evidence="4" type="ORF">AMTR_s00099p00074160</name>
</gene>
<evidence type="ECO:0000256" key="3">
    <source>
        <dbReference type="PROSITE-ProRule" id="PRU00708"/>
    </source>
</evidence>
<feature type="repeat" description="PPR" evidence="3">
    <location>
        <begin position="645"/>
        <end position="679"/>
    </location>
</feature>
<organism evidence="4 5">
    <name type="scientific">Amborella trichopoda</name>
    <dbReference type="NCBI Taxonomy" id="13333"/>
    <lineage>
        <taxon>Eukaryota</taxon>
        <taxon>Viridiplantae</taxon>
        <taxon>Streptophyta</taxon>
        <taxon>Embryophyta</taxon>
        <taxon>Tracheophyta</taxon>
        <taxon>Spermatophyta</taxon>
        <taxon>Magnoliopsida</taxon>
        <taxon>Amborellales</taxon>
        <taxon>Amborellaceae</taxon>
        <taxon>Amborella</taxon>
    </lineage>
</organism>
<name>W1NWQ9_AMBTC</name>
<evidence type="ECO:0000256" key="2">
    <source>
        <dbReference type="ARBA" id="ARBA00022737"/>
    </source>
</evidence>
<feature type="repeat" description="PPR" evidence="3">
    <location>
        <begin position="184"/>
        <end position="218"/>
    </location>
</feature>
<sequence length="715" mass="81711">MAPLQLPKAQFSFNGIKHASSASPISLSKKTRASQKTLPLMEKKKTHRPINKASRSISQLINENPWSSQLELSLMPFASILSLDTITRVLYTIKTPSKALLFFKWVHSRGCELDANTYFRMLEILGRTGNLNSAKNLILSMPKNGLYYEDRFFNSLMRGYGRAGMIQEAIKVIRMMKEFRVAPSVLTYNNLFGILLRRGRTNMVKKLYEDMGREGISPDVYTFNILIRGFCMNSMVDESFWLFNDMVCHGCVPDMVTYNTLLDGLCRAGKVDNARKLFDGLLRKGDALVPNVVTYTTLIRGYCEKRLIGEAMKVYEEMVNGGVKPNNVTYNTLIQGLSEAQKLDKINEILKEIMHSAEFRPDTCTFNTLMNAHCNADRLEDALAIFSKFSEIKVEADSATYSVLIRNLCLRDRFEEAAELLDDLVDGGVLLKPGGCIPLVAGYKHILEYLCKNRKTEKAEIAFRQLHKRGTQDPFSFQILILGHCREGNPKNGFNLLVLMLRRDFVPDVETYLALLKGFIEMRDPIFALKTLERMLRSRHVPQTSIFFSIIDMLMRDDKVREAADTIKMMLERGIRQNINVSTNLVEALFDGGLSDDAFEILQLLYENDYLVKMERLLSFLCEEKRFLEAKQLSLFSLEKHGDLDIGPYSRVIRGLCKTKRTKDAFSLYYEMVERGRQPDEGCLRELMAALNSEGRLKEAEFVAKLTSRSRKDEQ</sequence>
<dbReference type="Gene3D" id="1.25.40.10">
    <property type="entry name" value="Tetratricopeptide repeat domain"/>
    <property type="match status" value="6"/>
</dbReference>
<dbReference type="eggNOG" id="KOG4197">
    <property type="taxonomic scope" value="Eukaryota"/>
</dbReference>
<proteinExistence type="inferred from homology"/>
<feature type="repeat" description="PPR" evidence="3">
    <location>
        <begin position="149"/>
        <end position="183"/>
    </location>
</feature>
<dbReference type="STRING" id="13333.W1NWQ9"/>
<dbReference type="InterPro" id="IPR002885">
    <property type="entry name" value="PPR_rpt"/>
</dbReference>
<dbReference type="SUPFAM" id="SSF81901">
    <property type="entry name" value="HCP-like"/>
    <property type="match status" value="1"/>
</dbReference>
<evidence type="ECO:0000313" key="4">
    <source>
        <dbReference type="EMBL" id="ERM99700.1"/>
    </source>
</evidence>
<dbReference type="Pfam" id="PF13812">
    <property type="entry name" value="PPR_3"/>
    <property type="match status" value="1"/>
</dbReference>
<keyword evidence="2" id="KW-0677">Repeat</keyword>
<dbReference type="PROSITE" id="PS51375">
    <property type="entry name" value="PPR"/>
    <property type="match status" value="11"/>
</dbReference>
<dbReference type="Pfam" id="PF01535">
    <property type="entry name" value="PPR"/>
    <property type="match status" value="2"/>
</dbReference>
<feature type="repeat" description="PPR" evidence="3">
    <location>
        <begin position="362"/>
        <end position="396"/>
    </location>
</feature>
<feature type="repeat" description="PPR" evidence="3">
    <location>
        <begin position="219"/>
        <end position="253"/>
    </location>
</feature>
<dbReference type="InterPro" id="IPR050872">
    <property type="entry name" value="PPR_P_subfamily"/>
</dbReference>
<evidence type="ECO:0000256" key="1">
    <source>
        <dbReference type="ARBA" id="ARBA00007626"/>
    </source>
</evidence>
<dbReference type="Gramene" id="ERM99700">
    <property type="protein sequence ID" value="ERM99700"/>
    <property type="gene ID" value="AMTR_s00099p00074160"/>
</dbReference>
<dbReference type="InterPro" id="IPR011990">
    <property type="entry name" value="TPR-like_helical_dom_sf"/>
</dbReference>
<reference evidence="5" key="1">
    <citation type="journal article" date="2013" name="Science">
        <title>The Amborella genome and the evolution of flowering plants.</title>
        <authorList>
            <consortium name="Amborella Genome Project"/>
        </authorList>
    </citation>
    <scope>NUCLEOTIDE SEQUENCE [LARGE SCALE GENOMIC DNA]</scope>
</reference>
<dbReference type="KEGG" id="atr:18427738"/>
<feature type="repeat" description="PPR" evidence="3">
    <location>
        <begin position="508"/>
        <end position="542"/>
    </location>
</feature>
<evidence type="ECO:0008006" key="6">
    <source>
        <dbReference type="Google" id="ProtNLM"/>
    </source>
</evidence>
<feature type="repeat" description="PPR" evidence="3">
    <location>
        <begin position="254"/>
        <end position="288"/>
    </location>
</feature>
<dbReference type="PANTHER" id="PTHR46128:SF73">
    <property type="entry name" value="CRIB DOMAIN-CONTAINING PROTEIN"/>
    <property type="match status" value="1"/>
</dbReference>
<feature type="repeat" description="PPR" evidence="3">
    <location>
        <begin position="473"/>
        <end position="507"/>
    </location>
</feature>
<dbReference type="OrthoDB" id="185373at2759"/>
<dbReference type="GO" id="GO:0003729">
    <property type="term" value="F:mRNA binding"/>
    <property type="evidence" value="ECO:0000318"/>
    <property type="project" value="GO_Central"/>
</dbReference>